<keyword evidence="4" id="KW-1185">Reference proteome</keyword>
<feature type="domain" description="Thioredoxin" evidence="2">
    <location>
        <begin position="12"/>
        <end position="172"/>
    </location>
</feature>
<dbReference type="SUPFAM" id="SSF52833">
    <property type="entry name" value="Thioredoxin-like"/>
    <property type="match status" value="1"/>
</dbReference>
<accession>A0A7S7NT33</accession>
<dbReference type="Pfam" id="PF08534">
    <property type="entry name" value="Redoxin"/>
    <property type="match status" value="1"/>
</dbReference>
<dbReference type="Proteomes" id="UP000593892">
    <property type="component" value="Chromosome"/>
</dbReference>
<dbReference type="CDD" id="cd02966">
    <property type="entry name" value="TlpA_like_family"/>
    <property type="match status" value="1"/>
</dbReference>
<evidence type="ECO:0000313" key="3">
    <source>
        <dbReference type="EMBL" id="QOY89328.1"/>
    </source>
</evidence>
<evidence type="ECO:0000256" key="1">
    <source>
        <dbReference type="SAM" id="SignalP"/>
    </source>
</evidence>
<sequence length="185" mass="19754">MRLLSATLLAALCLSSAAVAETLPRPAGEIKFIAHTGDTITLSALKGKVVVLEFLLTTCPHCQDTARKLAGLQKEFGPKGLQVIGLAIDENAGQNITGFVAKSGANFPLGVYDYMKSRAYLQIPDVMRMSMPHIAIIDRKGMIQVHHGAEEPWMADAAVEANLRADITRLLGPAPAAKPAPKKKS</sequence>
<dbReference type="AlphaFoldDB" id="A0A7S7NT33"/>
<dbReference type="PANTHER" id="PTHR42852">
    <property type="entry name" value="THIOL:DISULFIDE INTERCHANGE PROTEIN DSBE"/>
    <property type="match status" value="1"/>
</dbReference>
<dbReference type="Gene3D" id="3.40.30.10">
    <property type="entry name" value="Glutaredoxin"/>
    <property type="match status" value="1"/>
</dbReference>
<dbReference type="EMBL" id="CP063849">
    <property type="protein sequence ID" value="QOY89328.1"/>
    <property type="molecule type" value="Genomic_DNA"/>
</dbReference>
<feature type="chain" id="PRO_5032856883" evidence="1">
    <location>
        <begin position="21"/>
        <end position="185"/>
    </location>
</feature>
<reference evidence="3 4" key="1">
    <citation type="submission" date="2020-10" db="EMBL/GenBank/DDBJ databases">
        <title>Complete genome sequence of Paludibaculum fermentans P105T, a facultatively anaerobic acidobacterium capable of dissimilatory Fe(III) reduction.</title>
        <authorList>
            <person name="Dedysh S.N."/>
            <person name="Beletsky A.V."/>
            <person name="Kulichevskaya I.S."/>
            <person name="Mardanov A.V."/>
            <person name="Ravin N.V."/>
        </authorList>
    </citation>
    <scope>NUCLEOTIDE SEQUENCE [LARGE SCALE GENOMIC DNA]</scope>
    <source>
        <strain evidence="3 4">P105</strain>
    </source>
</reference>
<organism evidence="3 4">
    <name type="scientific">Paludibaculum fermentans</name>
    <dbReference type="NCBI Taxonomy" id="1473598"/>
    <lineage>
        <taxon>Bacteria</taxon>
        <taxon>Pseudomonadati</taxon>
        <taxon>Acidobacteriota</taxon>
        <taxon>Terriglobia</taxon>
        <taxon>Bryobacterales</taxon>
        <taxon>Bryobacteraceae</taxon>
        <taxon>Paludibaculum</taxon>
    </lineage>
</organism>
<dbReference type="InterPro" id="IPR013766">
    <property type="entry name" value="Thioredoxin_domain"/>
</dbReference>
<name>A0A7S7NT33_PALFE</name>
<dbReference type="GO" id="GO:0016491">
    <property type="term" value="F:oxidoreductase activity"/>
    <property type="evidence" value="ECO:0007669"/>
    <property type="project" value="InterPro"/>
</dbReference>
<dbReference type="KEGG" id="pfer:IRI77_05060"/>
<dbReference type="RefSeq" id="WP_194450990.1">
    <property type="nucleotide sequence ID" value="NZ_CP063849.1"/>
</dbReference>
<dbReference type="PROSITE" id="PS51352">
    <property type="entry name" value="THIOREDOXIN_2"/>
    <property type="match status" value="1"/>
</dbReference>
<dbReference type="InterPro" id="IPR050553">
    <property type="entry name" value="Thioredoxin_ResA/DsbE_sf"/>
</dbReference>
<protein>
    <submittedName>
        <fullName evidence="3">TlpA family protein disulfide reductase</fullName>
    </submittedName>
</protein>
<evidence type="ECO:0000313" key="4">
    <source>
        <dbReference type="Proteomes" id="UP000593892"/>
    </source>
</evidence>
<feature type="signal peptide" evidence="1">
    <location>
        <begin position="1"/>
        <end position="20"/>
    </location>
</feature>
<dbReference type="InterPro" id="IPR036249">
    <property type="entry name" value="Thioredoxin-like_sf"/>
</dbReference>
<evidence type="ECO:0000259" key="2">
    <source>
        <dbReference type="PROSITE" id="PS51352"/>
    </source>
</evidence>
<dbReference type="InterPro" id="IPR013740">
    <property type="entry name" value="Redoxin"/>
</dbReference>
<gene>
    <name evidence="3" type="ORF">IRI77_05060</name>
</gene>
<keyword evidence="1" id="KW-0732">Signal</keyword>
<dbReference type="PANTHER" id="PTHR42852:SF17">
    <property type="entry name" value="THIOREDOXIN-LIKE PROTEIN HI_1115"/>
    <property type="match status" value="1"/>
</dbReference>
<proteinExistence type="predicted"/>